<evidence type="ECO:0000313" key="1">
    <source>
        <dbReference type="EMBL" id="CDP34572.1"/>
    </source>
</evidence>
<sequence length="124" mass="13709">MPQCAHSQLPLPASRLISEDRHKCGEPIGRKVQLSSIGGYITGPVDPKQRSWSKPTPQPPLSLALVSISCHFWGIFVQVVGKLLSPVLRPWEPVTSADQVRNGHRRAAARLALFIRLNPLESLF</sequence>
<gene>
    <name evidence="1" type="ORF">GNLVRS02_ARAD1C15554g</name>
</gene>
<proteinExistence type="predicted"/>
<name>A0A060T6P8_BLAAD</name>
<dbReference type="AlphaFoldDB" id="A0A060T6P8"/>
<accession>A0A060T6P8</accession>
<reference evidence="1" key="1">
    <citation type="submission" date="2014-02" db="EMBL/GenBank/DDBJ databases">
        <authorList>
            <person name="Genoscope - CEA"/>
        </authorList>
    </citation>
    <scope>NUCLEOTIDE SEQUENCE</scope>
    <source>
        <strain evidence="1">LS3</strain>
    </source>
</reference>
<reference evidence="1" key="2">
    <citation type="submission" date="2014-06" db="EMBL/GenBank/DDBJ databases">
        <title>The complete genome of Blastobotrys (Arxula) adeninivorans LS3 - a yeast of biotechnological interest.</title>
        <authorList>
            <person name="Kunze G."/>
            <person name="Gaillardin C."/>
            <person name="Czernicka M."/>
            <person name="Durrens P."/>
            <person name="Martin T."/>
            <person name="Boer E."/>
            <person name="Gabaldon T."/>
            <person name="Cruz J."/>
            <person name="Talla E."/>
            <person name="Marck C."/>
            <person name="Goffeau A."/>
            <person name="Barbe V."/>
            <person name="Baret P."/>
            <person name="Baronian K."/>
            <person name="Beier S."/>
            <person name="Bleykasten C."/>
            <person name="Bode R."/>
            <person name="Casaregola S."/>
            <person name="Despons L."/>
            <person name="Fairhead C."/>
            <person name="Giersberg M."/>
            <person name="Gierski P."/>
            <person name="Hahnel U."/>
            <person name="Hartmann A."/>
            <person name="Jankowska D."/>
            <person name="Jubin C."/>
            <person name="Jung P."/>
            <person name="Lafontaine I."/>
            <person name="Leh-Louis V."/>
            <person name="Lemaire M."/>
            <person name="Marcet-Houben M."/>
            <person name="Mascher M."/>
            <person name="Morel G."/>
            <person name="Richard G.-F."/>
            <person name="Riechen J."/>
            <person name="Sacerdot C."/>
            <person name="Sarkar A."/>
            <person name="Savel G."/>
            <person name="Schacherer J."/>
            <person name="Sherman D."/>
            <person name="Straub M.-L."/>
            <person name="Stein N."/>
            <person name="Thierry A."/>
            <person name="Trautwein-Schult A."/>
            <person name="Westhof E."/>
            <person name="Worch S."/>
            <person name="Dujon B."/>
            <person name="Souciet J.-L."/>
            <person name="Wincker P."/>
            <person name="Scholz U."/>
            <person name="Neuveglise N."/>
        </authorList>
    </citation>
    <scope>NUCLEOTIDE SEQUENCE</scope>
    <source>
        <strain evidence="1">LS3</strain>
    </source>
</reference>
<protein>
    <submittedName>
        <fullName evidence="1">ARAD1C15554p</fullName>
    </submittedName>
</protein>
<dbReference type="EMBL" id="HG937693">
    <property type="protein sequence ID" value="CDP34572.1"/>
    <property type="molecule type" value="Genomic_DNA"/>
</dbReference>
<organism evidence="1">
    <name type="scientific">Blastobotrys adeninivorans</name>
    <name type="common">Yeast</name>
    <name type="synonym">Arxula adeninivorans</name>
    <dbReference type="NCBI Taxonomy" id="409370"/>
    <lineage>
        <taxon>Eukaryota</taxon>
        <taxon>Fungi</taxon>
        <taxon>Dikarya</taxon>
        <taxon>Ascomycota</taxon>
        <taxon>Saccharomycotina</taxon>
        <taxon>Dipodascomycetes</taxon>
        <taxon>Dipodascales</taxon>
        <taxon>Trichomonascaceae</taxon>
        <taxon>Blastobotrys</taxon>
    </lineage>
</organism>